<proteinExistence type="predicted"/>
<keyword evidence="5" id="KW-1185">Reference proteome</keyword>
<feature type="transmembrane region" description="Helical" evidence="1">
    <location>
        <begin position="204"/>
        <end position="224"/>
    </location>
</feature>
<dbReference type="OrthoDB" id="9806639at2"/>
<name>A0A4Q7N4L9_9BACT</name>
<evidence type="ECO:0000313" key="4">
    <source>
        <dbReference type="EMBL" id="RZS75955.1"/>
    </source>
</evidence>
<feature type="transmembrane region" description="Helical" evidence="1">
    <location>
        <begin position="63"/>
        <end position="83"/>
    </location>
</feature>
<evidence type="ECO:0000259" key="2">
    <source>
        <dbReference type="Pfam" id="PF18181"/>
    </source>
</evidence>
<feature type="transmembrane region" description="Helical" evidence="1">
    <location>
        <begin position="230"/>
        <end position="247"/>
    </location>
</feature>
<dbReference type="InterPro" id="IPR040884">
    <property type="entry name" value="SLATT_1"/>
</dbReference>
<feature type="transmembrane region" description="Helical" evidence="1">
    <location>
        <begin position="32"/>
        <end position="51"/>
    </location>
</feature>
<dbReference type="Pfam" id="PF18184">
    <property type="entry name" value="SLATT_3"/>
    <property type="match status" value="1"/>
</dbReference>
<dbReference type="NCBIfam" id="NF033634">
    <property type="entry name" value="SLATT_1"/>
    <property type="match status" value="1"/>
</dbReference>
<feature type="domain" description="SMODS and SLOG-associating 2TM effector" evidence="3">
    <location>
        <begin position="16"/>
        <end position="141"/>
    </location>
</feature>
<comment type="caution">
    <text evidence="4">The sequence shown here is derived from an EMBL/GenBank/DDBJ whole genome shotgun (WGS) entry which is preliminary data.</text>
</comment>
<evidence type="ECO:0000259" key="3">
    <source>
        <dbReference type="Pfam" id="PF18184"/>
    </source>
</evidence>
<dbReference type="Proteomes" id="UP000293874">
    <property type="component" value="Unassembled WGS sequence"/>
</dbReference>
<organism evidence="4 5">
    <name type="scientific">Pseudobacter ginsenosidimutans</name>
    <dbReference type="NCBI Taxonomy" id="661488"/>
    <lineage>
        <taxon>Bacteria</taxon>
        <taxon>Pseudomonadati</taxon>
        <taxon>Bacteroidota</taxon>
        <taxon>Chitinophagia</taxon>
        <taxon>Chitinophagales</taxon>
        <taxon>Chitinophagaceae</taxon>
        <taxon>Pseudobacter</taxon>
    </lineage>
</organism>
<evidence type="ECO:0008006" key="6">
    <source>
        <dbReference type="Google" id="ProtNLM"/>
    </source>
</evidence>
<dbReference type="InterPro" id="IPR041116">
    <property type="entry name" value="SLATT_3"/>
</dbReference>
<dbReference type="EMBL" id="SGXA01000001">
    <property type="protein sequence ID" value="RZS75955.1"/>
    <property type="molecule type" value="Genomic_DNA"/>
</dbReference>
<dbReference type="NCBIfam" id="NF033610">
    <property type="entry name" value="SLATT_3"/>
    <property type="match status" value="1"/>
</dbReference>
<keyword evidence="1" id="KW-1133">Transmembrane helix</keyword>
<sequence>MRTIKWNDWDRELKGPATYEKYNALAKLHKQYYHNILKSQLITLLVISLLSSIPDPDIQGMKLIQYLILFLIIFYMCLMIMQFRSNYMPKWQKSRFLAESTLSEAWFFAFGFDIYENAEQAKEAFLKRIKYIKAELKMPEIGIVFDTQVESIRSVLNNEFSAWIIDTQSKSMQDKIDFYITNRVENQIKYYSRRAELNSRNSTLYFYTGLVFNVIGITLAILSIGGSVPAYTYIALFTTLSAAFLSWTQTKQHEEVSIKSSVAIDELSSAKDELLILKDTNNLTRVRSKIYEIEKLISREHKVKRNNE</sequence>
<gene>
    <name evidence="4" type="ORF">EV199_1831</name>
</gene>
<keyword evidence="1" id="KW-0472">Membrane</keyword>
<accession>A0A4Q7N4L9</accession>
<keyword evidence="1" id="KW-0812">Transmembrane</keyword>
<dbReference type="Pfam" id="PF18181">
    <property type="entry name" value="SLATT_1"/>
    <property type="match status" value="1"/>
</dbReference>
<evidence type="ECO:0000313" key="5">
    <source>
        <dbReference type="Proteomes" id="UP000293874"/>
    </source>
</evidence>
<feature type="domain" description="SMODS and SLOG-associating 2TM effector" evidence="2">
    <location>
        <begin position="179"/>
        <end position="302"/>
    </location>
</feature>
<protein>
    <recommendedName>
        <fullName evidence="6">SMODS and SLOG-associating 2TM effector domain-containing protein</fullName>
    </recommendedName>
</protein>
<reference evidence="4 5" key="1">
    <citation type="submission" date="2019-02" db="EMBL/GenBank/DDBJ databases">
        <title>Genomic Encyclopedia of Type Strains, Phase IV (KMG-IV): sequencing the most valuable type-strain genomes for metagenomic binning, comparative biology and taxonomic classification.</title>
        <authorList>
            <person name="Goeker M."/>
        </authorList>
    </citation>
    <scope>NUCLEOTIDE SEQUENCE [LARGE SCALE GENOMIC DNA]</scope>
    <source>
        <strain evidence="4 5">DSM 18116</strain>
    </source>
</reference>
<evidence type="ECO:0000256" key="1">
    <source>
        <dbReference type="SAM" id="Phobius"/>
    </source>
</evidence>
<dbReference type="RefSeq" id="WP_130540287.1">
    <property type="nucleotide sequence ID" value="NZ_CP042431.1"/>
</dbReference>
<dbReference type="AlphaFoldDB" id="A0A4Q7N4L9"/>